<name>A0A2G9RKI1_AQUCT</name>
<organism evidence="2 3">
    <name type="scientific">Aquarana catesbeiana</name>
    <name type="common">American bullfrog</name>
    <name type="synonym">Rana catesbeiana</name>
    <dbReference type="NCBI Taxonomy" id="8400"/>
    <lineage>
        <taxon>Eukaryota</taxon>
        <taxon>Metazoa</taxon>
        <taxon>Chordata</taxon>
        <taxon>Craniata</taxon>
        <taxon>Vertebrata</taxon>
        <taxon>Euteleostomi</taxon>
        <taxon>Amphibia</taxon>
        <taxon>Batrachia</taxon>
        <taxon>Anura</taxon>
        <taxon>Neobatrachia</taxon>
        <taxon>Ranoidea</taxon>
        <taxon>Ranidae</taxon>
        <taxon>Aquarana</taxon>
    </lineage>
</organism>
<feature type="compositionally biased region" description="Polar residues" evidence="1">
    <location>
        <begin position="1"/>
        <end position="14"/>
    </location>
</feature>
<accession>A0A2G9RKI1</accession>
<protein>
    <submittedName>
        <fullName evidence="2">Uncharacterized protein</fullName>
    </submittedName>
</protein>
<sequence length="174" mass="20157">MEETQQVLNSSNEVENLEQEMSRSRRRRFKASNMSFEEMVEMVYILKRADYDGKYGPYLNPNVRKAKIMTKVVKREKRLAPSEDTSNTTPHEEGEQSIVVPQDVEEGEEGEVLEFGITTGDVQVVVPKSSHFTSDSVQRLIQEIMFCRDLDLIKEKTKEIKQRLKNMIDVLGRI</sequence>
<dbReference type="Proteomes" id="UP000228934">
    <property type="component" value="Unassembled WGS sequence"/>
</dbReference>
<feature type="region of interest" description="Disordered" evidence="1">
    <location>
        <begin position="74"/>
        <end position="100"/>
    </location>
</feature>
<dbReference type="EMBL" id="KV939778">
    <property type="protein sequence ID" value="PIO28402.1"/>
    <property type="molecule type" value="Genomic_DNA"/>
</dbReference>
<evidence type="ECO:0000313" key="2">
    <source>
        <dbReference type="EMBL" id="PIO28402.1"/>
    </source>
</evidence>
<feature type="region of interest" description="Disordered" evidence="1">
    <location>
        <begin position="1"/>
        <end position="27"/>
    </location>
</feature>
<evidence type="ECO:0000313" key="3">
    <source>
        <dbReference type="Proteomes" id="UP000228934"/>
    </source>
</evidence>
<proteinExistence type="predicted"/>
<keyword evidence="3" id="KW-1185">Reference proteome</keyword>
<evidence type="ECO:0000256" key="1">
    <source>
        <dbReference type="SAM" id="MobiDB-lite"/>
    </source>
</evidence>
<reference evidence="3" key="1">
    <citation type="journal article" date="2017" name="Nat. Commun.">
        <title>The North American bullfrog draft genome provides insight into hormonal regulation of long noncoding RNA.</title>
        <authorList>
            <person name="Hammond S.A."/>
            <person name="Warren R.L."/>
            <person name="Vandervalk B.P."/>
            <person name="Kucuk E."/>
            <person name="Khan H."/>
            <person name="Gibb E.A."/>
            <person name="Pandoh P."/>
            <person name="Kirk H."/>
            <person name="Zhao Y."/>
            <person name="Jones M."/>
            <person name="Mungall A.J."/>
            <person name="Coope R."/>
            <person name="Pleasance S."/>
            <person name="Moore R.A."/>
            <person name="Holt R.A."/>
            <person name="Round J.M."/>
            <person name="Ohora S."/>
            <person name="Walle B.V."/>
            <person name="Veldhoen N."/>
            <person name="Helbing C.C."/>
            <person name="Birol I."/>
        </authorList>
    </citation>
    <scope>NUCLEOTIDE SEQUENCE [LARGE SCALE GENOMIC DNA]</scope>
</reference>
<gene>
    <name evidence="2" type="ORF">AB205_0208570</name>
</gene>
<dbReference type="AlphaFoldDB" id="A0A2G9RKI1"/>